<reference evidence="1" key="1">
    <citation type="journal article" date="2021" name="Proc. Natl. Acad. Sci. U.S.A.">
        <title>A Catalog of Tens of Thousands of Viruses from Human Metagenomes Reveals Hidden Associations with Chronic Diseases.</title>
        <authorList>
            <person name="Tisza M.J."/>
            <person name="Buck C.B."/>
        </authorList>
    </citation>
    <scope>NUCLEOTIDE SEQUENCE</scope>
    <source>
        <strain evidence="1">Ct96x5</strain>
    </source>
</reference>
<evidence type="ECO:0000313" key="1">
    <source>
        <dbReference type="EMBL" id="DAE09414.1"/>
    </source>
</evidence>
<accession>A0A8S5PQN4</accession>
<protein>
    <submittedName>
        <fullName evidence="1">Head closure knob</fullName>
    </submittedName>
</protein>
<name>A0A8S5PQN4_9CAUD</name>
<organism evidence="1">
    <name type="scientific">Siphoviridae sp. ct96x5</name>
    <dbReference type="NCBI Taxonomy" id="2825367"/>
    <lineage>
        <taxon>Viruses</taxon>
        <taxon>Duplodnaviria</taxon>
        <taxon>Heunggongvirae</taxon>
        <taxon>Uroviricota</taxon>
        <taxon>Caudoviricetes</taxon>
    </lineage>
</organism>
<dbReference type="EMBL" id="BK015488">
    <property type="protein sequence ID" value="DAE09414.1"/>
    <property type="molecule type" value="Genomic_DNA"/>
</dbReference>
<sequence length="338" mass="38976">MTIYERVRAIQGAAAKNNRKDVNDALIQRSFAKHFMDSIDYHDDTLVDGIPQRLIVARNKNVPTEKKIYAYPGEEFSVGALVDCFDCKWLITEVDPNHEQYFSGKMKQCNREMSWQDEKTLKIVSQWITMDKPYFSNLDENTHDTISTRMFKVYLPYDEYSARLYVDKRIMLEVINDKPITYRITSVDVSTQRYVYKDGIEGFICLYIEQDQYNSKTDRKDLMICDYIDVKDHQGGDKTVLSEIEFKGKSELKMGGSAKKFTASFVDDTGMTLNVTPKWDVVVLDEFKKYVGYTVSNNVLSVQVANEAILEGTTVRIKLSDENGEHTTYVDCKVVTLV</sequence>
<proteinExistence type="predicted"/>